<evidence type="ECO:0000313" key="3">
    <source>
        <dbReference type="Proteomes" id="UP000007819"/>
    </source>
</evidence>
<keyword evidence="1" id="KW-1133">Transmembrane helix</keyword>
<protein>
    <submittedName>
        <fullName evidence="2">Uncharacterized protein</fullName>
    </submittedName>
</protein>
<dbReference type="RefSeq" id="XP_008186468.1">
    <property type="nucleotide sequence ID" value="XM_008188246.3"/>
</dbReference>
<dbReference type="Proteomes" id="UP000007819">
    <property type="component" value="Chromosome A1"/>
</dbReference>
<organism evidence="2 3">
    <name type="scientific">Acyrthosiphon pisum</name>
    <name type="common">Pea aphid</name>
    <dbReference type="NCBI Taxonomy" id="7029"/>
    <lineage>
        <taxon>Eukaryota</taxon>
        <taxon>Metazoa</taxon>
        <taxon>Ecdysozoa</taxon>
        <taxon>Arthropoda</taxon>
        <taxon>Hexapoda</taxon>
        <taxon>Insecta</taxon>
        <taxon>Pterygota</taxon>
        <taxon>Neoptera</taxon>
        <taxon>Paraneoptera</taxon>
        <taxon>Hemiptera</taxon>
        <taxon>Sternorrhyncha</taxon>
        <taxon>Aphidomorpha</taxon>
        <taxon>Aphidoidea</taxon>
        <taxon>Aphididae</taxon>
        <taxon>Macrosiphini</taxon>
        <taxon>Acyrthosiphon</taxon>
    </lineage>
</organism>
<dbReference type="AlphaFoldDB" id="A0A8R2FAL7"/>
<name>A0A8R2FAL7_ACYPI</name>
<accession>A0A8R2FAL7</accession>
<evidence type="ECO:0000256" key="1">
    <source>
        <dbReference type="SAM" id="Phobius"/>
    </source>
</evidence>
<dbReference type="GeneID" id="103310326"/>
<feature type="transmembrane region" description="Helical" evidence="1">
    <location>
        <begin position="171"/>
        <end position="192"/>
    </location>
</feature>
<reference evidence="2" key="2">
    <citation type="submission" date="2022-06" db="UniProtKB">
        <authorList>
            <consortium name="EnsemblMetazoa"/>
        </authorList>
    </citation>
    <scope>IDENTIFICATION</scope>
</reference>
<dbReference type="OrthoDB" id="6620934at2759"/>
<keyword evidence="1" id="KW-0472">Membrane</keyword>
<keyword evidence="1" id="KW-0812">Transmembrane</keyword>
<dbReference type="EnsemblMetazoa" id="XM_008188246.3">
    <property type="protein sequence ID" value="XP_008186468.1"/>
    <property type="gene ID" value="LOC103310326"/>
</dbReference>
<sequence length="207" mass="24041">MSLACMQASAERLSKNFERKMSKPIIKKESKVNVNDKQIKKVPNMTSATVPRRSVFEVTKTRLLVPLTPEPARLKHQCIHENTVTVSYMPSKKDVAVQTDPLALFQQQPAEMSSTDGQPLSRKTLNNDDTFKDINVKKFDKFLRKNMKKTVLYIDNLSARRIIAAPSTLDYWRYLMYFSTFSIGVITTYMLNYGWYHLQRIKLPHIY</sequence>
<evidence type="ECO:0000313" key="2">
    <source>
        <dbReference type="EnsemblMetazoa" id="XP_008186468.1"/>
    </source>
</evidence>
<keyword evidence="3" id="KW-1185">Reference proteome</keyword>
<proteinExistence type="predicted"/>
<dbReference type="KEGG" id="api:103310326"/>
<reference evidence="3" key="1">
    <citation type="submission" date="2010-06" db="EMBL/GenBank/DDBJ databases">
        <authorList>
            <person name="Jiang H."/>
            <person name="Abraham K."/>
            <person name="Ali S."/>
            <person name="Alsbrooks S.L."/>
            <person name="Anim B.N."/>
            <person name="Anosike U.S."/>
            <person name="Attaway T."/>
            <person name="Bandaranaike D.P."/>
            <person name="Battles P.K."/>
            <person name="Bell S.N."/>
            <person name="Bell A.V."/>
            <person name="Beltran B."/>
            <person name="Bickham C."/>
            <person name="Bustamante Y."/>
            <person name="Caleb T."/>
            <person name="Canada A."/>
            <person name="Cardenas V."/>
            <person name="Carter K."/>
            <person name="Chacko J."/>
            <person name="Chandrabose M.N."/>
            <person name="Chavez D."/>
            <person name="Chavez A."/>
            <person name="Chen L."/>
            <person name="Chu H.-S."/>
            <person name="Claassen K.J."/>
            <person name="Cockrell R."/>
            <person name="Collins M."/>
            <person name="Cooper J.A."/>
            <person name="Cree A."/>
            <person name="Curry S.M."/>
            <person name="Da Y."/>
            <person name="Dao M.D."/>
            <person name="Das B."/>
            <person name="Davila M.-L."/>
            <person name="Davy-Carroll L."/>
            <person name="Denson S."/>
            <person name="Dinh H."/>
            <person name="Ebong V.E."/>
            <person name="Edwards J.R."/>
            <person name="Egan A."/>
            <person name="El-Daye J."/>
            <person name="Escobedo L."/>
            <person name="Fernandez S."/>
            <person name="Fernando P.R."/>
            <person name="Flagg N."/>
            <person name="Forbes L.D."/>
            <person name="Fowler R.G."/>
            <person name="Fu Q."/>
            <person name="Gabisi R.A."/>
            <person name="Ganer J."/>
            <person name="Garbino Pronczuk A."/>
            <person name="Garcia R.M."/>
            <person name="Garner T."/>
            <person name="Garrett T.E."/>
            <person name="Gonzalez D.A."/>
            <person name="Hamid H."/>
            <person name="Hawkins E.S."/>
            <person name="Hirani K."/>
            <person name="Hogues M.E."/>
            <person name="Hollins B."/>
            <person name="Hsiao C.-H."/>
            <person name="Jabil R."/>
            <person name="James M.L."/>
            <person name="Jhangiani S.N."/>
            <person name="Johnson B."/>
            <person name="Johnson Q."/>
            <person name="Joshi V."/>
            <person name="Kalu J.B."/>
            <person name="Kam C."/>
            <person name="Kashfia A."/>
            <person name="Keebler J."/>
            <person name="Kisamo H."/>
            <person name="Kovar C.L."/>
            <person name="Lago L.A."/>
            <person name="Lai C.-Y."/>
            <person name="Laidlaw J."/>
            <person name="Lara F."/>
            <person name="Le T.-K."/>
            <person name="Lee S.L."/>
            <person name="Legall F.H."/>
            <person name="Lemon S.J."/>
            <person name="Lewis L.R."/>
            <person name="Li B."/>
            <person name="Liu Y."/>
            <person name="Liu Y.-S."/>
            <person name="Lopez J."/>
            <person name="Lozado R.J."/>
            <person name="Lu J."/>
            <person name="Madu R.C."/>
            <person name="Maheshwari M."/>
            <person name="Maheshwari R."/>
            <person name="Malloy K."/>
            <person name="Martinez E."/>
            <person name="Mathew T."/>
            <person name="Mercado I.C."/>
            <person name="Mercado C."/>
            <person name="Meyer B."/>
            <person name="Montgomery K."/>
            <person name="Morgan M.B."/>
            <person name="Munidasa M."/>
            <person name="Nazareth L.V."/>
            <person name="Nelson J."/>
            <person name="Ng B.M."/>
            <person name="Nguyen N.B."/>
            <person name="Nguyen P.Q."/>
            <person name="Nguyen T."/>
            <person name="Obregon M."/>
            <person name="Okwuonu G.O."/>
            <person name="Onwere C.G."/>
            <person name="Orozco G."/>
            <person name="Parra A."/>
            <person name="Patel S."/>
            <person name="Patil S."/>
            <person name="Perez A."/>
            <person name="Perez Y."/>
            <person name="Pham C."/>
            <person name="Primus E.L."/>
            <person name="Pu L.-L."/>
            <person name="Puazo M."/>
            <person name="Qin X."/>
            <person name="Quiroz J.B."/>
            <person name="Reese J."/>
            <person name="Richards S."/>
            <person name="Rives C.M."/>
            <person name="Robberts R."/>
            <person name="Ruiz S.J."/>
            <person name="Ruiz M.J."/>
            <person name="Santibanez J."/>
            <person name="Schneider B.W."/>
            <person name="Sisson I."/>
            <person name="Smith M."/>
            <person name="Sodergren E."/>
            <person name="Song X.-Z."/>
            <person name="Song B.B."/>
            <person name="Summersgill H."/>
            <person name="Thelus R."/>
            <person name="Thornton R.D."/>
            <person name="Trejos Z.Y."/>
            <person name="Usmani K."/>
            <person name="Vattathil S."/>
            <person name="Villasana D."/>
            <person name="Walker D.L."/>
            <person name="Wang S."/>
            <person name="Wang K."/>
            <person name="White C.S."/>
            <person name="Williams A.C."/>
            <person name="Williamson J."/>
            <person name="Wilson K."/>
            <person name="Woghiren I.O."/>
            <person name="Woodworth J.R."/>
            <person name="Worley K.C."/>
            <person name="Wright R.A."/>
            <person name="Wu W."/>
            <person name="Young L."/>
            <person name="Zhang L."/>
            <person name="Zhang J."/>
            <person name="Zhu Y."/>
            <person name="Muzny D.M."/>
            <person name="Weinstock G."/>
            <person name="Gibbs R.A."/>
        </authorList>
    </citation>
    <scope>NUCLEOTIDE SEQUENCE [LARGE SCALE GENOMIC DNA]</scope>
    <source>
        <strain evidence="3">LSR1</strain>
    </source>
</reference>